<accession>A0A6G0WHI1</accession>
<dbReference type="InterPro" id="IPR000203">
    <property type="entry name" value="GPS"/>
</dbReference>
<comment type="caution">
    <text evidence="17">The sequence shown here is derived from an EMBL/GenBank/DDBJ whole genome shotgun (WGS) entry which is preliminary data.</text>
</comment>
<dbReference type="InterPro" id="IPR057244">
    <property type="entry name" value="GAIN_B"/>
</dbReference>
<evidence type="ECO:0000256" key="13">
    <source>
        <dbReference type="SAM" id="Phobius"/>
    </source>
</evidence>
<comment type="subcellular location">
    <subcellularLocation>
        <location evidence="1">Membrane</location>
    </subcellularLocation>
</comment>
<evidence type="ECO:0000313" key="18">
    <source>
        <dbReference type="Proteomes" id="UP000481153"/>
    </source>
</evidence>
<dbReference type="PROSITE" id="PS50145">
    <property type="entry name" value="ZF_TRAF"/>
    <property type="match status" value="1"/>
</dbReference>
<dbReference type="Gene3D" id="2.60.220.50">
    <property type="match status" value="1"/>
</dbReference>
<evidence type="ECO:0000256" key="10">
    <source>
        <dbReference type="PROSITE-ProRule" id="PRU00207"/>
    </source>
</evidence>
<feature type="transmembrane region" description="Helical" evidence="13">
    <location>
        <begin position="5152"/>
        <end position="5174"/>
    </location>
</feature>
<keyword evidence="18" id="KW-1185">Reference proteome</keyword>
<dbReference type="InterPro" id="IPR046338">
    <property type="entry name" value="GAIN_dom_sf"/>
</dbReference>
<dbReference type="Proteomes" id="UP000481153">
    <property type="component" value="Unassembled WGS sequence"/>
</dbReference>
<dbReference type="GO" id="GO:0005261">
    <property type="term" value="F:monoatomic cation channel activity"/>
    <property type="evidence" value="ECO:0007669"/>
    <property type="project" value="TreeGrafter"/>
</dbReference>
<evidence type="ECO:0000256" key="7">
    <source>
        <dbReference type="ARBA" id="ARBA00022989"/>
    </source>
</evidence>
<keyword evidence="5 10" id="KW-0863">Zinc-finger</keyword>
<keyword evidence="3 10" id="KW-0479">Metal-binding</keyword>
<dbReference type="VEuPathDB" id="FungiDB:AeMF1_006007"/>
<evidence type="ECO:0000313" key="17">
    <source>
        <dbReference type="EMBL" id="KAF0726626.1"/>
    </source>
</evidence>
<dbReference type="VEuPathDB" id="FungiDB:AeMF1_014632"/>
<sequence>MPFLNYPCWLVLAILHFTLVASQSTDESGLWNASSTDGSNQTNTSSIVLNSTDLIDVPTTTPADPNAFLDIESIDYSTLILFNTSAYIALYNVSLRATDSFEIELSLSPVNATNVTLSIDDIPTYPTTHNSSILSDNFSWTLEQPELSGQPTLSRVIETFLLDFQVPPSFYGSIEFSLKLIANSSVSLVYHDNITWLPPDLALPTLHEDINQPVDIVSLDINTSVPFGTAGLIRLDNISLGVTDQLQVKVRVSDPLASSVTITLLAVESIETYPTEYWPVVLENGTWILPHKDLSTYQNVSRNIDSLTVAFQLGQFFVGTMQYALRVSVLKENNQDFQWTREGDMTWLPPDLSIPLLYEDVDVPIDIASVDVNTFAPYNTTALIRLNNISLGVSDQLQVEVSVSGPLASNVIMTLFAVERMENYPPPYWPMLLDDGTWTLPGKALSADQNVSRMVDSLTVAFQLGQFFVGTMHYALRVSVLKENNEYFQWTREGDMTWLPPDLSIPPLHENVDVSVDIISVDINTSVPFNATALIRLNNISLGVMDQLHVEVIVSEPLVSDVIMTLLAVERMETYPPAYWLELLDDGTWTLPGKALSADQNESRMIDSLTVAFQLGQFFVGTMQYALRVSVLKENNQDFQWTREGDMTWLPPDLSIPLLHEDVDVPIDIASVDMNSSVQFNTTALIRLNNISLGITDQLQVEIRVSDPLASNVIITLLAVESMETYPSEYWLVLLDDGAWTLPDKALSADRNVSRMIDSLTVAFQLGQFFVGTMHYALRVSVLKENNEDFQWTYEGEMTWLPPDLSIPPLHEEIDVPFDVASVDINTSVAFNTSALIRLNNISLDVTDQLVITFSNAFNVVAPVSVTVNVVQSATKCPEMHMIDELTLEESWIVPSIESVGVLNMSRLISQVSIAIQMPPSYIGMAQYAIQVAQFSSTGTSIANWMYRVRTRWERNPSGPLPIVRLVNSSDLTIASVIADQTVAFNSLGALEVSNIALDITDQLQVEVGVLDPLSSNTVTTLLAVESIDTFPPQYWPAVLNQGVWTLPGKSLPAYQNVSRNIDSLSVAFQLGQYFVGTIRYALRVSVLKPNNVISQWTYQGNMTWLSPSLPMPTIHPKIDVPLAVVSVDINTSVPFNTTALIRLNNISLGVSDQLVITLSNAFNFVAPVSVTVYAVQSATNYPVIHMVDELTLNESWRVPAMKSMGELNVSRMISQMSISVQMPSLYVGMARYAIQMAQISSTGASVMNWMYRVQTKWQMDPSLAVYRQPSLPQLIVSSIRPAVLVPYNVSGTFELSDVAIGMSDEIIVRLTIDNPAVPKSATVFVVQAVDSYPPTYYLNQSLGNATLTLPRLVLSTTENLRRMLSSVSISIQMAHYFVGTISYTVRVSAQPSMSQYVYRGNMTWQPKVLPFIPAIHPTVFTPLAVGSVIADQTVAFNSLGALEVSNIALDITDQLQVEVGVLDPLSSNAVTTLLAVESIDTFPTQYWPAVLNQVVWTLPGKSLPAYQNVSRSIDSLSVAFQLGQYFVGTIRYALRVSVLKPNNVISQWTYQGNMTWLSPSLPMPTIHPKIDVPLAVVSVDINTSVPFNTTALIRLNNISLGVSDQLVITLSNAFNFVAPVSVTVYAVQSATNYPVIHMVDELTLNESWRVPAMKSMGELNVSRMISQMSISVQMPSLYVGMARYAIQMAQISSTGASVMNWMYRVQTKWQMDPSLAVYRQPSLPQLIVSSIRPAVLVPYNVSGTFELSDVAIGMSDEIIVRLTIDNPAVPKSATVFVVQAVDSYPPTYYLNQSLGNATLTLPRLVLSTTENLRRMLSSVSISIQMAHYFVGTISYTVRVSAQPSMSQYVYRGNMTWQPKVLPFIPAIHPTVFTPLAVGSVIADQTVAFNSLGALEVSNIALDITDQLQVEVGVLDPLSSNAVTTLLAVESIDTFPTQYWPAVLNQVVWTLPGKSLPAYQNVSRSIDSLSVAFQLGQYFVGTIRYALRVSVLKPNNVISQWTYQGNMTWLSPSLPMPTIHPKIDVPLAVVSVDINTSVPFNTTALIRLNNISLGVSDQLVITLSNAFNFVAPVSVTVYAVQSATNYPVIHMVDELTLNESWRVPAMKSMGELNVSRMISQMSISVQMPSLYVGMARYAIQMAQISSTGASVMNWMYRVQTKWQMDPSLAVYRQPSLPQLIVSSIRPAVLVPYNVSGTFELSDVAIGMSDEIIVRLTIDNPAVPKSATVFVVQAVDSYPPTYYLNQSLGNATLTLPRLVLSTTENLRRMLSSVSISIQMAHYFVGTISYTVRVSAQPSMSQYVYRGNMTWQPKVLPFIPAIHPTVFTPLAVGSVIADQTVAFNSLGALEVSNIALDITDQLQVEVGVLDPLSSNAVTTLLAVESIDTFPTQYWPAVLNQVVWTLPGKSLPAYQNVSRSIDSLSVAFQLGQYFVGTIRYALRVSVLKPNNVISQWTYQGNMTWLSPSLPMPTIHPKIDVPLAVVSVDINTSVPFNTTALIRLNNISLGVSDQLVITLSNAFNFVAPVSVTVYAVQSATNYPVMHMVDELTLNESWRVPAMKSMGELNVSRMISQMSISVQMPSLYVGVAQYAIQMAQISLTGASVMNWMYQVEVVWQDDPSSVLARLVVNERRNLVVEEGTLIPIPLVNVVSMWDFQGLAVQQVWTNFQSQTPDLVNSTVRSYSFSPKDQVTYLHTKYAFTGNFSVYLIGDICTLVNVTVKPKIVAVSYAVVSRSRFQFNISSSTGVVVVVPRAAPIAYTLGLADLGVKGLIRLFSVQQTNVELLVSSAYSGVFRVVFVSNGGFQVPFDLRILPLAKVPNLYNISDGITVNASQASTVLSPQSYDNLVIVNAATSNVSTSPLTLAWPQYQPSTSKYFSIATSMENISSPLTVSIAKQIQITTVNIISQPETALIQLNPLGAISSFSNWTVYSTDLITCNFQVNNPDTTGLQFIRVFLSMDQTIVKSILINSTNISITGNLVELPAVNTTRIPWSNLTLFTTQGYLGPLQFSMIVRSILVNTTKTIEVAKSWNVTVLPLPSLPRLEVSTIKSTYTEIETVIVNITVGSISSTDMMVLNMTVSPSQALSSTNSTSDPVVKIPLPSLSYQLFPLKLKLYWFGAIEINVTATVQSTVPSPRDTAATVKAIKINILPIAYPPVLLAPLISYGIGNVWSNLSLSDFKPLVSRNISDETVQLSLQSNQAGLQVNSNGLLQNVLPNVPILVQPNAQLRSAGGVYSMTLMAKDSVPPSNTTAVTMVNQTLMVAGISMDSNVTSMVEGQGVQFTIALRSPPQAPVVVNMTCDNMSRFKQSFAVLEINETSSKTLSLSSVRDFVDRGNVTVSCSIKIATKDPYYNLLDAPRTAISIQDPDVSGLRFFGLQVGNGIQLTVAEAVFGDSYSVTLATIPFANVVLSLSCNQSRVGIFPSKLIFTKDNWNIKQSVIINATDDQIKQGTAVTSIVHTVASDDQLYASVNIPPVMLTILETADRTPPPLVQNVYFGYTGADLITTFNRAVDQTNFNESTFRCSMVFNLTNGNIFGIAPTCSWPNTNTIRVVLGKSATILPSDTIGLLGGVLKSSPDSILSMPSTFLSVGLPLVPLTPKVSVVGAVNLGSCDDLYLDAKASSGSGGRAMQWQWGITPSGLLDGLGTINQTIFIPSSSLQSEVNYIVTLTLTNFLGINASSGPLIITKAALPLPSIYIQGPSQVFVTKSQGLRLTSVAALPTCGDTAANPSLGINWYINGSQVVSLSKNPRQLRLVQLNYGDYIVSALVFIPETPWVNNSASVYVPVGPSPLIAEIFGGNRSAGNAVDLLLNGTRSTDPDNSSTALLYQWSCSDLNTNLPSCMNVDIADGKISVVPSSALPPLTTILITLTVTDPLTGRQSSASASYVIKLGNPPITTIKALSAAKFNPDTKIILIGNITSSMDPQPTAKWSIDGDTDGSIAALTFGLPTTSYRMVLLANTLKAGRTYVFILTGMDKYNQTSSAQTSVVMNEPPTSGTVTANPQSGSVLSTSFHLSCDNWVDEDLPLQFSFKYIVGDYSPTATQVPLGDFALTTSFDTVFPAGGGKNNTITIVSYIADSYGYATQALTTVTVTLPKTDAAQTQAFLQNQTSQLANLASSKDPGQVLNLVNILASLLTPTASQTPTASIPPQPVTPPPVTPGPSDPSGSRLPTPAPTKPPKQCPSAVPGSICSGHGSCTQDPPQCSSDNLECSATCNCVNSWYDTDCNTSQEEYDKKQQMLGSLLSSMVIANANIEPTTQALEQQSSAVASITANVAMLSPAQQNQALDLVVNVLSASSSVTLSPATTSAVGLSVSSLLDAPPVTANSTSRRLEEAAAQSAKIGSTVSLLSSSILSDTLPGEAPVQLNTKNLKLTVQRHEPEELAGANVELPLTAEQVRQNYTAPSFAFPSKFSSLGCDNAMDTHAALYSKNLYSSENASAINSAVMGLNLLCANQPLAVSNLTQGIILRMRNNMKYAEPDKPLNGTVECFVNQTTTKNITCDAKNNIFKVVTCNGTADYNISFVCPQIVSTPLCRYWDTKLALWSSEGCEVVPSSDPDYTICNCTHLTDFSTQMGDAFKAVEDNVVAVFNHKTTLEDVKQNLKVVITMAVFFILYASGLVYGRRLDKRDAIKDKEERQRLMEGKKVDATKLFEVPKAAHAKTRLEKLYATLQGFWEGLTGQHQLFSIFFQYNPDFTRPQRLMIIFTTMMSNMLTNAVLYRLRQLTPNIGTIIVSGLVSNIIMLPVTLALVVLFKKSGKKYDYLVRYQMVDGEQEVEFQVDAYGNPVEYTKYDLLRMDLQAVFNKIQLSQFHYCRDLLQHDGMNSMAGSLSQSYFLILHNHEVFDADYRLPNVDSSPVGLEGQDPLNSAIVLKHSTTRKTSQEALALLVKMWEDVDLLGTLSKLEPIHLSPETASKLAFEIHMAEELLKCEEGLTLEPIDYERVSILLDYCKKFHACAECYAQDSAAVLRHARKEIQRAKQELVATKKMLKTQLRSITPDEPPRRNPIRKISNRKLSASGSHDTISKKVVKEQVKVAVHERKHHVKHAKTMRKQAQRQMKQQQKEETKKTKAEINEVVQTLKGVEKFKKKYMLEQEVKQAKMLQSMPLHTRQVFLKEQEKLKELRMTSRLLYNQFIRKQPQTVPKPIFPNWVNYVVYVMCASIDGFAAWFVLQFSFTVGGNVGDAFISSILVGLLTTWLISQPISIFFKMGIMPVIATSLLINTGIFQSLSTESFALGATAAATVGMAAVVRRRERKAENLPPQLSPDMSQKVQPILGPSSDLIMGGRSSSFIYRPDANTTEYDCECGLIIPKAEKDKHLESECSHRLVQCRAGCGIFLQARASESHEKSRCRLIMCTCGKMLPKQNLRKHQQFECKLQLVVCRFGCGKTLTRTTKDRHEHAECALRPTECPHCNIICSAREIQTHVCQPTMVTGISR</sequence>
<feature type="transmembrane region" description="Helical" evidence="13">
    <location>
        <begin position="5180"/>
        <end position="5198"/>
    </location>
</feature>
<evidence type="ECO:0000256" key="3">
    <source>
        <dbReference type="ARBA" id="ARBA00022723"/>
    </source>
</evidence>
<dbReference type="PROSITE" id="PS50221">
    <property type="entry name" value="GAIN_B"/>
    <property type="match status" value="1"/>
</dbReference>
<evidence type="ECO:0000256" key="14">
    <source>
        <dbReference type="SAM" id="SignalP"/>
    </source>
</evidence>
<feature type="transmembrane region" description="Helical" evidence="13">
    <location>
        <begin position="5232"/>
        <end position="5249"/>
    </location>
</feature>
<keyword evidence="7 13" id="KW-1133">Transmembrane helix</keyword>
<feature type="coiled-coil region" evidence="11">
    <location>
        <begin position="4960"/>
        <end position="4991"/>
    </location>
</feature>
<evidence type="ECO:0000256" key="9">
    <source>
        <dbReference type="ARBA" id="ARBA00023157"/>
    </source>
</evidence>
<dbReference type="Pfam" id="PF01825">
    <property type="entry name" value="GPS"/>
    <property type="match status" value="1"/>
</dbReference>
<evidence type="ECO:0000256" key="11">
    <source>
        <dbReference type="SAM" id="Coils"/>
    </source>
</evidence>
<gene>
    <name evidence="17" type="ORF">Ae201684_015246</name>
</gene>
<dbReference type="Pfam" id="PF02010">
    <property type="entry name" value="REJ"/>
    <property type="match status" value="1"/>
</dbReference>
<keyword evidence="4" id="KW-0677">Repeat</keyword>
<evidence type="ECO:0000256" key="2">
    <source>
        <dbReference type="ARBA" id="ARBA00022692"/>
    </source>
</evidence>
<evidence type="ECO:0000256" key="8">
    <source>
        <dbReference type="ARBA" id="ARBA00023136"/>
    </source>
</evidence>
<dbReference type="EMBL" id="VJMJ01000213">
    <property type="protein sequence ID" value="KAF0726626.1"/>
    <property type="molecule type" value="Genomic_DNA"/>
</dbReference>
<dbReference type="SMART" id="SM00303">
    <property type="entry name" value="GPS"/>
    <property type="match status" value="1"/>
</dbReference>
<feature type="signal peptide" evidence="14">
    <location>
        <begin position="1"/>
        <end position="22"/>
    </location>
</feature>
<feature type="transmembrane region" description="Helical" evidence="13">
    <location>
        <begin position="4700"/>
        <end position="4718"/>
    </location>
</feature>
<feature type="chain" id="PRO_5026203066" description="GPS domain-containing protein" evidence="14">
    <location>
        <begin position="23"/>
        <end position="5436"/>
    </location>
</feature>
<feature type="domain" description="TRAF-type" evidence="15">
    <location>
        <begin position="5369"/>
        <end position="5416"/>
    </location>
</feature>
<evidence type="ECO:0000256" key="1">
    <source>
        <dbReference type="ARBA" id="ARBA00004370"/>
    </source>
</evidence>
<evidence type="ECO:0000259" key="15">
    <source>
        <dbReference type="PROSITE" id="PS50145"/>
    </source>
</evidence>
<evidence type="ECO:0000256" key="4">
    <source>
        <dbReference type="ARBA" id="ARBA00022737"/>
    </source>
</evidence>
<feature type="zinc finger region" description="TRAF-type" evidence="10">
    <location>
        <begin position="5369"/>
        <end position="5416"/>
    </location>
</feature>
<dbReference type="InterPro" id="IPR002859">
    <property type="entry name" value="PKD/REJ-like"/>
</dbReference>
<evidence type="ECO:0000256" key="6">
    <source>
        <dbReference type="ARBA" id="ARBA00022833"/>
    </source>
</evidence>
<evidence type="ECO:0000256" key="12">
    <source>
        <dbReference type="SAM" id="MobiDB-lite"/>
    </source>
</evidence>
<evidence type="ECO:0008006" key="19">
    <source>
        <dbReference type="Google" id="ProtNLM"/>
    </source>
</evidence>
<dbReference type="PANTHER" id="PTHR46730:SF1">
    <property type="entry name" value="PLAT DOMAIN-CONTAINING PROTEIN"/>
    <property type="match status" value="1"/>
</dbReference>
<keyword evidence="8 13" id="KW-0472">Membrane</keyword>
<protein>
    <recommendedName>
        <fullName evidence="19">GPS domain-containing protein</fullName>
    </recommendedName>
</protein>
<keyword evidence="2 13" id="KW-0812">Transmembrane</keyword>
<feature type="compositionally biased region" description="Pro residues" evidence="12">
    <location>
        <begin position="4171"/>
        <end position="4180"/>
    </location>
</feature>
<reference evidence="17 18" key="1">
    <citation type="submission" date="2019-07" db="EMBL/GenBank/DDBJ databases">
        <title>Genomics analysis of Aphanomyces spp. identifies a new class of oomycete effector associated with host adaptation.</title>
        <authorList>
            <person name="Gaulin E."/>
        </authorList>
    </citation>
    <scope>NUCLEOTIDE SEQUENCE [LARGE SCALE GENOMIC DNA]</scope>
    <source>
        <strain evidence="17 18">ATCC 201684</strain>
    </source>
</reference>
<keyword evidence="9" id="KW-1015">Disulfide bond</keyword>
<name>A0A6G0WHI1_9STRA</name>
<evidence type="ECO:0000259" key="16">
    <source>
        <dbReference type="PROSITE" id="PS50221"/>
    </source>
</evidence>
<feature type="compositionally biased region" description="Pro residues" evidence="12">
    <location>
        <begin position="4146"/>
        <end position="4162"/>
    </location>
</feature>
<feature type="region of interest" description="Disordered" evidence="12">
    <location>
        <begin position="4140"/>
        <end position="4183"/>
    </location>
</feature>
<dbReference type="GO" id="GO:0006816">
    <property type="term" value="P:calcium ion transport"/>
    <property type="evidence" value="ECO:0007669"/>
    <property type="project" value="TreeGrafter"/>
</dbReference>
<dbReference type="VEuPathDB" id="FungiDB:AeMF1_004816"/>
<feature type="domain" description="GAIN-B" evidence="16">
    <location>
        <begin position="4418"/>
        <end position="4579"/>
    </location>
</feature>
<dbReference type="GO" id="GO:0005886">
    <property type="term" value="C:plasma membrane"/>
    <property type="evidence" value="ECO:0007669"/>
    <property type="project" value="TreeGrafter"/>
</dbReference>
<keyword evidence="14" id="KW-0732">Signal</keyword>
<dbReference type="InterPro" id="IPR001293">
    <property type="entry name" value="Znf_TRAF"/>
</dbReference>
<feature type="transmembrane region" description="Helical" evidence="13">
    <location>
        <begin position="4601"/>
        <end position="4621"/>
    </location>
</feature>
<evidence type="ECO:0000256" key="5">
    <source>
        <dbReference type="ARBA" id="ARBA00022771"/>
    </source>
</evidence>
<dbReference type="GO" id="GO:0008270">
    <property type="term" value="F:zinc ion binding"/>
    <property type="evidence" value="ECO:0007669"/>
    <property type="project" value="UniProtKB-KW"/>
</dbReference>
<feature type="coiled-coil region" evidence="11">
    <location>
        <begin position="5043"/>
        <end position="5078"/>
    </location>
</feature>
<proteinExistence type="predicted"/>
<feature type="transmembrane region" description="Helical" evidence="13">
    <location>
        <begin position="4730"/>
        <end position="4752"/>
    </location>
</feature>
<keyword evidence="6 10" id="KW-0862">Zinc</keyword>
<organism evidence="17 18">
    <name type="scientific">Aphanomyces euteiches</name>
    <dbReference type="NCBI Taxonomy" id="100861"/>
    <lineage>
        <taxon>Eukaryota</taxon>
        <taxon>Sar</taxon>
        <taxon>Stramenopiles</taxon>
        <taxon>Oomycota</taxon>
        <taxon>Saprolegniomycetes</taxon>
        <taxon>Saprolegniales</taxon>
        <taxon>Verrucalvaceae</taxon>
        <taxon>Aphanomyces</taxon>
    </lineage>
</organism>
<keyword evidence="11" id="KW-0175">Coiled coil</keyword>
<dbReference type="PANTHER" id="PTHR46730">
    <property type="entry name" value="POLYCYSTIN-1"/>
    <property type="match status" value="1"/>
</dbReference>